<dbReference type="GO" id="GO:0005524">
    <property type="term" value="F:ATP binding"/>
    <property type="evidence" value="ECO:0007669"/>
    <property type="project" value="UniProtKB-KW"/>
</dbReference>
<protein>
    <submittedName>
        <fullName evidence="5">ATPase family associated with various cellular activities (AAA)</fullName>
    </submittedName>
</protein>
<sequence length="715" mass="76724">MTRPAAPTDTPAPAPGVSCCGPVGEAAAGTSYLMDRLAVLEYRVRRLVTDRLRSEGAPDPLRGLYLSGEDVGHLLERPGAATLAPDEREAALRAAAEERADAAERAGERPRLRDLARRYALTEAQTALLLAALAPDLDPRFEQLYGYLNDDITLRRATTGLALQLAGQPMVDPAARALTAPGGTLCAAGLVEVEEAERPFLTRTLRVADRVTAHLLGDDACDPLLAGAARLHTCPPSPPVPGEPLLQRLERGLERGGWAYLQGPSHSAAPDLALALAAPHRPVLHLDLAAPALQAGPAPERVLAAAVREAALRGALLAAGPLDALPADNADRPRLLTALARTALPEQAAVLTGTAAWDARWLPALPLLLTVPPLTAGQRTAAWHDALAGLPALLPHAPQALAPYRLAPHQIRAAASTARRHTDNSPTLEDLSAAVRAASGSSLTRLARHTRPTATWHDLVLPDRPAQQLRDLADRYRHRDTVLTQWRLRPTSRGSGITALFTGPSGTGKTLAAEILATDLGLDLYTINLATVVDKYIGETEKNLDRIFTEATGVQGLLLFDEADALFGKRSEVTHAHDRYANIETAYLLQRLETFDGLALLTTNLGAHLDDAFLRRLDTTIHFPPPGPDHRRLLWQRCLTAAPHDPHLPFDQLATFDLTGGNIRSCATTAAYHAAARNRPITTPDLHTALRDEYAKLGRLMPEQHPLTGHRPTGS</sequence>
<evidence type="ECO:0000256" key="2">
    <source>
        <dbReference type="ARBA" id="ARBA00022741"/>
    </source>
</evidence>
<comment type="caution">
    <text evidence="5">The sequence shown here is derived from an EMBL/GenBank/DDBJ whole genome shotgun (WGS) entry which is preliminary data.</text>
</comment>
<dbReference type="CDD" id="cd19481">
    <property type="entry name" value="RecA-like_protease"/>
    <property type="match status" value="1"/>
</dbReference>
<dbReference type="InterPro" id="IPR003959">
    <property type="entry name" value="ATPase_AAA_core"/>
</dbReference>
<keyword evidence="3" id="KW-0067">ATP-binding</keyword>
<dbReference type="RefSeq" id="WP_286160555.1">
    <property type="nucleotide sequence ID" value="NZ_FRBK01000042.1"/>
</dbReference>
<dbReference type="InterPro" id="IPR054472">
    <property type="entry name" value="WHD"/>
</dbReference>
<dbReference type="EMBL" id="FRBK01000042">
    <property type="protein sequence ID" value="SHN34070.1"/>
    <property type="molecule type" value="Genomic_DNA"/>
</dbReference>
<dbReference type="GO" id="GO:0016887">
    <property type="term" value="F:ATP hydrolysis activity"/>
    <property type="evidence" value="ECO:0007669"/>
    <property type="project" value="InterPro"/>
</dbReference>
<dbReference type="Pfam" id="PF22977">
    <property type="entry name" value="WHD"/>
    <property type="match status" value="1"/>
</dbReference>
<evidence type="ECO:0000256" key="1">
    <source>
        <dbReference type="ARBA" id="ARBA00006914"/>
    </source>
</evidence>
<proteinExistence type="inferred from homology"/>
<dbReference type="AlphaFoldDB" id="A0A9X8N9J2"/>
<name>A0A9X8N9J2_9ACTN</name>
<reference evidence="6" key="1">
    <citation type="submission" date="2016-11" db="EMBL/GenBank/DDBJ databases">
        <authorList>
            <person name="Jaros S."/>
            <person name="Januszkiewicz K."/>
            <person name="Wedrychowicz H."/>
        </authorList>
    </citation>
    <scope>NUCLEOTIDE SEQUENCE [LARGE SCALE GENOMIC DNA]</scope>
    <source>
        <strain evidence="6">CGMCC 4.3555</strain>
    </source>
</reference>
<dbReference type="Gene3D" id="3.40.50.300">
    <property type="entry name" value="P-loop containing nucleotide triphosphate hydrolases"/>
    <property type="match status" value="1"/>
</dbReference>
<accession>A0A9X8N9J2</accession>
<dbReference type="Proteomes" id="UP000184388">
    <property type="component" value="Unassembled WGS sequence"/>
</dbReference>
<keyword evidence="2" id="KW-0547">Nucleotide-binding</keyword>
<dbReference type="SUPFAM" id="SSF52540">
    <property type="entry name" value="P-loop containing nucleoside triphosphate hydrolases"/>
    <property type="match status" value="1"/>
</dbReference>
<dbReference type="PANTHER" id="PTHR23073">
    <property type="entry name" value="26S PROTEASOME REGULATORY SUBUNIT"/>
    <property type="match status" value="1"/>
</dbReference>
<evidence type="ECO:0000259" key="4">
    <source>
        <dbReference type="SMART" id="SM00382"/>
    </source>
</evidence>
<dbReference type="InterPro" id="IPR003593">
    <property type="entry name" value="AAA+_ATPase"/>
</dbReference>
<dbReference type="SMART" id="SM00382">
    <property type="entry name" value="AAA"/>
    <property type="match status" value="1"/>
</dbReference>
<organism evidence="5 6">
    <name type="scientific">Streptomyces yunnanensis</name>
    <dbReference type="NCBI Taxonomy" id="156453"/>
    <lineage>
        <taxon>Bacteria</taxon>
        <taxon>Bacillati</taxon>
        <taxon>Actinomycetota</taxon>
        <taxon>Actinomycetes</taxon>
        <taxon>Kitasatosporales</taxon>
        <taxon>Streptomycetaceae</taxon>
        <taxon>Streptomyces</taxon>
    </lineage>
</organism>
<feature type="domain" description="AAA+ ATPase" evidence="4">
    <location>
        <begin position="495"/>
        <end position="627"/>
    </location>
</feature>
<dbReference type="Pfam" id="PF00004">
    <property type="entry name" value="AAA"/>
    <property type="match status" value="1"/>
</dbReference>
<dbReference type="InterPro" id="IPR050221">
    <property type="entry name" value="26S_Proteasome_ATPase"/>
</dbReference>
<dbReference type="InterPro" id="IPR027417">
    <property type="entry name" value="P-loop_NTPase"/>
</dbReference>
<comment type="similarity">
    <text evidence="1">Belongs to the AAA ATPase family.</text>
</comment>
<evidence type="ECO:0000256" key="3">
    <source>
        <dbReference type="ARBA" id="ARBA00022840"/>
    </source>
</evidence>
<gene>
    <name evidence="5" type="ORF">SAMN05216268_1421</name>
</gene>
<evidence type="ECO:0000313" key="6">
    <source>
        <dbReference type="Proteomes" id="UP000184388"/>
    </source>
</evidence>
<evidence type="ECO:0000313" key="5">
    <source>
        <dbReference type="EMBL" id="SHN34070.1"/>
    </source>
</evidence>